<dbReference type="Pfam" id="PF07714">
    <property type="entry name" value="PK_Tyr_Ser-Thr"/>
    <property type="match status" value="1"/>
</dbReference>
<keyword evidence="2 8" id="KW-0547">Nucleotide-binding</keyword>
<evidence type="ECO:0000256" key="6">
    <source>
        <dbReference type="ARBA" id="ARBA00051245"/>
    </source>
</evidence>
<keyword evidence="1 8" id="KW-0808">Transferase</keyword>
<dbReference type="WBParaSite" id="TCLT_0000750001-mRNA-1">
    <property type="protein sequence ID" value="TCLT_0000750001-mRNA-1"/>
    <property type="gene ID" value="TCLT_0000750001"/>
</dbReference>
<evidence type="ECO:0000259" key="9">
    <source>
        <dbReference type="PROSITE" id="PS50001"/>
    </source>
</evidence>
<dbReference type="InterPro" id="IPR035849">
    <property type="entry name" value="Fes/Fps/Fer_SH2"/>
</dbReference>
<reference evidence="13" key="1">
    <citation type="submission" date="2017-02" db="UniProtKB">
        <authorList>
            <consortium name="WormBaseParasite"/>
        </authorList>
    </citation>
    <scope>IDENTIFICATION</scope>
</reference>
<dbReference type="PRINTS" id="PR00109">
    <property type="entry name" value="TYRKINASE"/>
</dbReference>
<name>A0A0N5D3I8_THECL</name>
<dbReference type="PROSITE" id="PS50011">
    <property type="entry name" value="PROTEIN_KINASE_DOM"/>
    <property type="match status" value="1"/>
</dbReference>
<dbReference type="InterPro" id="IPR050198">
    <property type="entry name" value="Non-receptor_tyrosine_kinases"/>
</dbReference>
<organism evidence="13">
    <name type="scientific">Thelazia callipaeda</name>
    <name type="common">Oriental eyeworm</name>
    <name type="synonym">Parasitic nematode</name>
    <dbReference type="NCBI Taxonomy" id="103827"/>
    <lineage>
        <taxon>Eukaryota</taxon>
        <taxon>Metazoa</taxon>
        <taxon>Ecdysozoa</taxon>
        <taxon>Nematoda</taxon>
        <taxon>Chromadorea</taxon>
        <taxon>Rhabditida</taxon>
        <taxon>Spirurina</taxon>
        <taxon>Spiruromorpha</taxon>
        <taxon>Thelazioidea</taxon>
        <taxon>Thelaziidae</taxon>
        <taxon>Thelazia</taxon>
    </lineage>
</organism>
<dbReference type="InterPro" id="IPR000980">
    <property type="entry name" value="SH2"/>
</dbReference>
<evidence type="ECO:0000313" key="13">
    <source>
        <dbReference type="WBParaSite" id="TCLT_0000750001-mRNA-1"/>
    </source>
</evidence>
<dbReference type="AlphaFoldDB" id="A0A0N5D3I8"/>
<dbReference type="PRINTS" id="PR00401">
    <property type="entry name" value="SH2DOMAIN"/>
</dbReference>
<evidence type="ECO:0000256" key="1">
    <source>
        <dbReference type="ARBA" id="ARBA00022679"/>
    </source>
</evidence>
<dbReference type="InterPro" id="IPR036860">
    <property type="entry name" value="SH2_dom_sf"/>
</dbReference>
<dbReference type="InterPro" id="IPR000719">
    <property type="entry name" value="Prot_kinase_dom"/>
</dbReference>
<evidence type="ECO:0000256" key="2">
    <source>
        <dbReference type="ARBA" id="ARBA00022741"/>
    </source>
</evidence>
<accession>A0A0N5D3I8</accession>
<dbReference type="SMART" id="SM00252">
    <property type="entry name" value="SH2"/>
    <property type="match status" value="1"/>
</dbReference>
<dbReference type="PANTHER" id="PTHR24418">
    <property type="entry name" value="TYROSINE-PROTEIN KINASE"/>
    <property type="match status" value="1"/>
</dbReference>
<dbReference type="InterPro" id="IPR011009">
    <property type="entry name" value="Kinase-like_dom_sf"/>
</dbReference>
<protein>
    <recommendedName>
        <fullName evidence="8">Tyrosine-protein kinase</fullName>
        <ecNumber evidence="8">2.7.10.2</ecNumber>
    </recommendedName>
</protein>
<dbReference type="EMBL" id="UYYF01004513">
    <property type="protein sequence ID" value="VDN04952.1"/>
    <property type="molecule type" value="Genomic_DNA"/>
</dbReference>
<evidence type="ECO:0000259" key="10">
    <source>
        <dbReference type="PROSITE" id="PS50011"/>
    </source>
</evidence>
<comment type="similarity">
    <text evidence="8">Belongs to the protein kinase superfamily. Tyr protein kinase family.</text>
</comment>
<dbReference type="OrthoDB" id="535945at2759"/>
<keyword evidence="5 8" id="KW-0829">Tyrosine-protein kinase</keyword>
<feature type="domain" description="SH2" evidence="9">
    <location>
        <begin position="12"/>
        <end position="105"/>
    </location>
</feature>
<dbReference type="EC" id="2.7.10.2" evidence="8"/>
<keyword evidence="7" id="KW-0727">SH2 domain</keyword>
<evidence type="ECO:0000256" key="5">
    <source>
        <dbReference type="ARBA" id="ARBA00023137"/>
    </source>
</evidence>
<dbReference type="SUPFAM" id="SSF56112">
    <property type="entry name" value="Protein kinase-like (PK-like)"/>
    <property type="match status" value="1"/>
</dbReference>
<dbReference type="Proteomes" id="UP000276776">
    <property type="component" value="Unassembled WGS sequence"/>
</dbReference>
<dbReference type="InterPro" id="IPR008266">
    <property type="entry name" value="Tyr_kinase_AS"/>
</dbReference>
<dbReference type="PROSITE" id="PS00109">
    <property type="entry name" value="PROTEIN_KINASE_TYR"/>
    <property type="match status" value="1"/>
</dbReference>
<keyword evidence="3 8" id="KW-0418">Kinase</keyword>
<dbReference type="OMA" id="NCLVEDM"/>
<feature type="domain" description="Protein kinase" evidence="10">
    <location>
        <begin position="117"/>
        <end position="373"/>
    </location>
</feature>
<dbReference type="GO" id="GO:0004715">
    <property type="term" value="F:non-membrane spanning protein tyrosine kinase activity"/>
    <property type="evidence" value="ECO:0007669"/>
    <property type="project" value="UniProtKB-EC"/>
</dbReference>
<dbReference type="GO" id="GO:0005524">
    <property type="term" value="F:ATP binding"/>
    <property type="evidence" value="ECO:0007669"/>
    <property type="project" value="UniProtKB-KW"/>
</dbReference>
<dbReference type="Gene3D" id="1.10.510.10">
    <property type="entry name" value="Transferase(Phosphotransferase) domain 1"/>
    <property type="match status" value="1"/>
</dbReference>
<evidence type="ECO:0000313" key="11">
    <source>
        <dbReference type="EMBL" id="VDN04952.1"/>
    </source>
</evidence>
<gene>
    <name evidence="11" type="ORF">TCLT_LOCUS7489</name>
</gene>
<comment type="catalytic activity">
    <reaction evidence="6 8">
        <text>L-tyrosyl-[protein] + ATP = O-phospho-L-tyrosyl-[protein] + ADP + H(+)</text>
        <dbReference type="Rhea" id="RHEA:10596"/>
        <dbReference type="Rhea" id="RHEA-COMP:10136"/>
        <dbReference type="Rhea" id="RHEA-COMP:20101"/>
        <dbReference type="ChEBI" id="CHEBI:15378"/>
        <dbReference type="ChEBI" id="CHEBI:30616"/>
        <dbReference type="ChEBI" id="CHEBI:46858"/>
        <dbReference type="ChEBI" id="CHEBI:61978"/>
        <dbReference type="ChEBI" id="CHEBI:456216"/>
        <dbReference type="EC" id="2.7.10.2"/>
    </reaction>
</comment>
<evidence type="ECO:0000313" key="12">
    <source>
        <dbReference type="Proteomes" id="UP000276776"/>
    </source>
</evidence>
<dbReference type="SUPFAM" id="SSF55550">
    <property type="entry name" value="SH2 domain"/>
    <property type="match status" value="1"/>
</dbReference>
<dbReference type="CDD" id="cd00192">
    <property type="entry name" value="PTKc"/>
    <property type="match status" value="1"/>
</dbReference>
<sequence length="379" mass="43683">MSNETELESALWYHGLLPREDIESLLVKDGNFLVRETKIEKGKHVRLVLSVRCDGKILHFIINEKAGKVYITNRHFCSVEELIRYYSTSGNPITQQSGAVLLYAVPRQHWEFQHEQIKLYDLIGEGAISAVYKGVLADNNKLKQVAVKVCKASKSNREVIKEICREARVLRKLCHPNIVRLYGIAISKEPIMLLLELLEDGSLDMLLLTKGMTLSIRRKLYFCLDIASGLEFLHENNFIHRDISARNCLVENMCVKITDFNFSRMLEDQKGIYCLKQLNQKLPVRWSAPETLKLAIYTKKSDVFSYGIILWEIFTNGMQPYCGMTIAEVKNGYRIPSPESMPKRLQAIQQNCLITNASERWSMAEIRREVEMICLNFQN</sequence>
<evidence type="ECO:0000256" key="8">
    <source>
        <dbReference type="RuleBase" id="RU362096"/>
    </source>
</evidence>
<evidence type="ECO:0000256" key="7">
    <source>
        <dbReference type="PROSITE-ProRule" id="PRU00191"/>
    </source>
</evidence>
<keyword evidence="4 8" id="KW-0067">ATP-binding</keyword>
<dbReference type="Pfam" id="PF00017">
    <property type="entry name" value="SH2"/>
    <property type="match status" value="1"/>
</dbReference>
<dbReference type="Gene3D" id="3.30.505.10">
    <property type="entry name" value="SH2 domain"/>
    <property type="match status" value="1"/>
</dbReference>
<proteinExistence type="inferred from homology"/>
<reference evidence="11 12" key="2">
    <citation type="submission" date="2018-11" db="EMBL/GenBank/DDBJ databases">
        <authorList>
            <consortium name="Pathogen Informatics"/>
        </authorList>
    </citation>
    <scope>NUCLEOTIDE SEQUENCE [LARGE SCALE GENOMIC DNA]</scope>
</reference>
<dbReference type="PROSITE" id="PS50001">
    <property type="entry name" value="SH2"/>
    <property type="match status" value="1"/>
</dbReference>
<dbReference type="CDD" id="cd10361">
    <property type="entry name" value="SH2_Fps_family"/>
    <property type="match status" value="1"/>
</dbReference>
<keyword evidence="12" id="KW-1185">Reference proteome</keyword>
<evidence type="ECO:0000256" key="4">
    <source>
        <dbReference type="ARBA" id="ARBA00022840"/>
    </source>
</evidence>
<dbReference type="InterPro" id="IPR001245">
    <property type="entry name" value="Ser-Thr/Tyr_kinase_cat_dom"/>
</dbReference>
<evidence type="ECO:0000256" key="3">
    <source>
        <dbReference type="ARBA" id="ARBA00022777"/>
    </source>
</evidence>
<dbReference type="STRING" id="103827.A0A0N5D3I8"/>